<dbReference type="InterPro" id="IPR000086">
    <property type="entry name" value="NUDIX_hydrolase_dom"/>
</dbReference>
<evidence type="ECO:0000256" key="2">
    <source>
        <dbReference type="ARBA" id="ARBA00001946"/>
    </source>
</evidence>
<comment type="cofactor">
    <cofactor evidence="1">
        <name>Mn(2+)</name>
        <dbReference type="ChEBI" id="CHEBI:29035"/>
    </cofactor>
</comment>
<evidence type="ECO:0000256" key="1">
    <source>
        <dbReference type="ARBA" id="ARBA00001936"/>
    </source>
</evidence>
<keyword evidence="7" id="KW-1185">Reference proteome</keyword>
<dbReference type="InterPro" id="IPR015797">
    <property type="entry name" value="NUDIX_hydrolase-like_dom_sf"/>
</dbReference>
<dbReference type="GO" id="GO:0016787">
    <property type="term" value="F:hydrolase activity"/>
    <property type="evidence" value="ECO:0007669"/>
    <property type="project" value="UniProtKB-KW"/>
</dbReference>
<keyword evidence="3 4" id="KW-0378">Hydrolase</keyword>
<evidence type="ECO:0000256" key="4">
    <source>
        <dbReference type="HAMAP-Rule" id="MF_00298"/>
    </source>
</evidence>
<organism evidence="6 7">
    <name type="scientific">Hirschia litorea</name>
    <dbReference type="NCBI Taxonomy" id="1199156"/>
    <lineage>
        <taxon>Bacteria</taxon>
        <taxon>Pseudomonadati</taxon>
        <taxon>Pseudomonadota</taxon>
        <taxon>Alphaproteobacteria</taxon>
        <taxon>Hyphomonadales</taxon>
        <taxon>Hyphomonadaceae</taxon>
        <taxon>Hirschia</taxon>
    </lineage>
</organism>
<dbReference type="InterPro" id="IPR020476">
    <property type="entry name" value="Nudix_hydrolase"/>
</dbReference>
<accession>A0ABW2IMP5</accession>
<comment type="cofactor">
    <cofactor evidence="2">
        <name>Mg(2+)</name>
        <dbReference type="ChEBI" id="CHEBI:18420"/>
    </cofactor>
</comment>
<dbReference type="CDD" id="cd03671">
    <property type="entry name" value="NUDIX_Ap4A_hydrolase_plant_like"/>
    <property type="match status" value="1"/>
</dbReference>
<comment type="caution">
    <text evidence="6">The sequence shown here is derived from an EMBL/GenBank/DDBJ whole genome shotgun (WGS) entry which is preliminary data.</text>
</comment>
<gene>
    <name evidence="4" type="primary">rppH</name>
    <name evidence="4" type="synonym">nudH</name>
    <name evidence="6" type="ORF">ACFQS8_11000</name>
</gene>
<dbReference type="EC" id="3.6.1.-" evidence="4"/>
<evidence type="ECO:0000256" key="3">
    <source>
        <dbReference type="ARBA" id="ARBA00022801"/>
    </source>
</evidence>
<feature type="short sequence motif" description="Nudix box" evidence="4">
    <location>
        <begin position="52"/>
        <end position="73"/>
    </location>
</feature>
<comment type="similarity">
    <text evidence="4">Belongs to the Nudix hydrolase family. RppH subfamily.</text>
</comment>
<dbReference type="PANTHER" id="PTHR43046:SF14">
    <property type="entry name" value="MUTT_NUDIX FAMILY PROTEIN"/>
    <property type="match status" value="1"/>
</dbReference>
<dbReference type="Proteomes" id="UP001596492">
    <property type="component" value="Unassembled WGS sequence"/>
</dbReference>
<sequence length="168" mass="19403">MTQGTNNPLQGNRDPDLYRPNAGLAVFSQKGHVFVGRRAGSSGQYQWQLPQGGIDKGEDVLKGAYRELEEETGIAKDKVELLEQLDPWLYYDFPEDVKKRLAGPFSGQKQKWFAFRFKGLESDIKLDLHTPEFDAWKWVSLHEVPELIVPFKRDIYTFIADKFAHWTN</sequence>
<dbReference type="PRINTS" id="PR00502">
    <property type="entry name" value="NUDIXFAMILY"/>
</dbReference>
<dbReference type="HAMAP" id="MF_00298">
    <property type="entry name" value="Nudix_RppH"/>
    <property type="match status" value="1"/>
</dbReference>
<dbReference type="PROSITE" id="PS51462">
    <property type="entry name" value="NUDIX"/>
    <property type="match status" value="1"/>
</dbReference>
<name>A0ABW2IMP5_9PROT</name>
<dbReference type="Pfam" id="PF00293">
    <property type="entry name" value="NUDIX"/>
    <property type="match status" value="1"/>
</dbReference>
<dbReference type="InterPro" id="IPR022927">
    <property type="entry name" value="RppH"/>
</dbReference>
<reference evidence="7" key="1">
    <citation type="journal article" date="2019" name="Int. J. Syst. Evol. Microbiol.">
        <title>The Global Catalogue of Microorganisms (GCM) 10K type strain sequencing project: providing services to taxonomists for standard genome sequencing and annotation.</title>
        <authorList>
            <consortium name="The Broad Institute Genomics Platform"/>
            <consortium name="The Broad Institute Genome Sequencing Center for Infectious Disease"/>
            <person name="Wu L."/>
            <person name="Ma J."/>
        </authorList>
    </citation>
    <scope>NUCLEOTIDE SEQUENCE [LARGE SCALE GENOMIC DNA]</scope>
    <source>
        <strain evidence="7">CCUG 51308</strain>
    </source>
</reference>
<dbReference type="RefSeq" id="WP_382167384.1">
    <property type="nucleotide sequence ID" value="NZ_JBHTBR010000005.1"/>
</dbReference>
<dbReference type="NCBIfam" id="NF001936">
    <property type="entry name" value="PRK00714.1-3"/>
    <property type="match status" value="1"/>
</dbReference>
<evidence type="ECO:0000259" key="5">
    <source>
        <dbReference type="PROSITE" id="PS51462"/>
    </source>
</evidence>
<comment type="function">
    <text evidence="4">Accelerates the degradation of transcripts by removing pyrophosphate from the 5'-end of triphosphorylated RNA, leading to a more labile monophosphorylated state that can stimulate subsequent ribonuclease cleavage.</text>
</comment>
<proteinExistence type="inferred from homology"/>
<comment type="cofactor">
    <cofactor evidence="4">
        <name>a divalent metal cation</name>
        <dbReference type="ChEBI" id="CHEBI:60240"/>
    </cofactor>
</comment>
<dbReference type="EMBL" id="JBHTBR010000005">
    <property type="protein sequence ID" value="MFC7292145.1"/>
    <property type="molecule type" value="Genomic_DNA"/>
</dbReference>
<dbReference type="Gene3D" id="3.90.79.10">
    <property type="entry name" value="Nucleoside Triphosphate Pyrophosphohydrolase"/>
    <property type="match status" value="1"/>
</dbReference>
<dbReference type="NCBIfam" id="NF001938">
    <property type="entry name" value="PRK00714.1-5"/>
    <property type="match status" value="1"/>
</dbReference>
<dbReference type="PROSITE" id="PS00893">
    <property type="entry name" value="NUDIX_BOX"/>
    <property type="match status" value="1"/>
</dbReference>
<dbReference type="SUPFAM" id="SSF55811">
    <property type="entry name" value="Nudix"/>
    <property type="match status" value="1"/>
</dbReference>
<evidence type="ECO:0000313" key="7">
    <source>
        <dbReference type="Proteomes" id="UP001596492"/>
    </source>
</evidence>
<dbReference type="InterPro" id="IPR020084">
    <property type="entry name" value="NUDIX_hydrolase_CS"/>
</dbReference>
<feature type="domain" description="Nudix hydrolase" evidence="5">
    <location>
        <begin position="17"/>
        <end position="161"/>
    </location>
</feature>
<dbReference type="PANTHER" id="PTHR43046">
    <property type="entry name" value="GDP-MANNOSE MANNOSYL HYDROLASE"/>
    <property type="match status" value="1"/>
</dbReference>
<protein>
    <recommendedName>
        <fullName evidence="4">RNA pyrophosphohydrolase</fullName>
        <ecNumber evidence="4">3.6.1.-</ecNumber>
    </recommendedName>
    <alternativeName>
        <fullName evidence="4">(Di)nucleoside polyphosphate hydrolase</fullName>
    </alternativeName>
</protein>
<evidence type="ECO:0000313" key="6">
    <source>
        <dbReference type="EMBL" id="MFC7292145.1"/>
    </source>
</evidence>